<evidence type="ECO:0000313" key="2">
    <source>
        <dbReference type="Proteomes" id="UP000198761"/>
    </source>
</evidence>
<evidence type="ECO:0000313" key="1">
    <source>
        <dbReference type="EMBL" id="SEM87086.1"/>
    </source>
</evidence>
<dbReference type="STRING" id="933059.SAMN04488103_102299"/>
<dbReference type="AlphaFoldDB" id="A0A1H8BWB9"/>
<dbReference type="RefSeq" id="WP_091298033.1">
    <property type="nucleotide sequence ID" value="NZ_FOCE01000002.1"/>
</dbReference>
<dbReference type="Proteomes" id="UP000198761">
    <property type="component" value="Unassembled WGS sequence"/>
</dbReference>
<name>A0A1H8BWB9_9RHOB</name>
<organism evidence="1 2">
    <name type="scientific">Gemmobacter aquatilis</name>
    <dbReference type="NCBI Taxonomy" id="933059"/>
    <lineage>
        <taxon>Bacteria</taxon>
        <taxon>Pseudomonadati</taxon>
        <taxon>Pseudomonadota</taxon>
        <taxon>Alphaproteobacteria</taxon>
        <taxon>Rhodobacterales</taxon>
        <taxon>Paracoccaceae</taxon>
        <taxon>Gemmobacter</taxon>
    </lineage>
</organism>
<sequence length="62" mass="6903">MSVSLADLREARGIVAELAVNNPLLQPVFDRLDREYKAAFAAPKLTPAQAEARRRRDIRALA</sequence>
<dbReference type="EMBL" id="FOCE01000002">
    <property type="protein sequence ID" value="SEM87086.1"/>
    <property type="molecule type" value="Genomic_DNA"/>
</dbReference>
<accession>A0A1H8BWB9</accession>
<dbReference type="OrthoDB" id="9995451at2"/>
<reference evidence="1 2" key="1">
    <citation type="submission" date="2016-10" db="EMBL/GenBank/DDBJ databases">
        <authorList>
            <person name="de Groot N.N."/>
        </authorList>
    </citation>
    <scope>NUCLEOTIDE SEQUENCE [LARGE SCALE GENOMIC DNA]</scope>
    <source>
        <strain evidence="1 2">DSM 3857</strain>
    </source>
</reference>
<proteinExistence type="predicted"/>
<protein>
    <submittedName>
        <fullName evidence="1">Uncharacterized protein</fullName>
    </submittedName>
</protein>
<gene>
    <name evidence="1" type="ORF">SAMN04488103_102299</name>
</gene>
<keyword evidence="2" id="KW-1185">Reference proteome</keyword>